<reference evidence="1" key="1">
    <citation type="submission" date="2015-12" db="EMBL/GenBank/DDBJ databases">
        <title>Gene expression during late stages of embryo sac development: a critical building block for successful pollen-pistil interactions.</title>
        <authorList>
            <person name="Liu Y."/>
            <person name="Joly V."/>
            <person name="Sabar M."/>
            <person name="Matton D.P."/>
        </authorList>
    </citation>
    <scope>NUCLEOTIDE SEQUENCE</scope>
</reference>
<evidence type="ECO:0000313" key="1">
    <source>
        <dbReference type="EMBL" id="JAP11707.1"/>
    </source>
</evidence>
<sequence length="105" mass="12113">MHFALILPGRLHEEQIHFSLRCIAAPYQTFPIEQLIQKTLQTACNFSLLVNLLYLHEGCFSSLSTFQYIAFPHTCQPLLLHLFSLYTAAPFPLHYTSHQQTSYCP</sequence>
<organism evidence="1">
    <name type="scientific">Solanum chacoense</name>
    <name type="common">Chaco potato</name>
    <dbReference type="NCBI Taxonomy" id="4108"/>
    <lineage>
        <taxon>Eukaryota</taxon>
        <taxon>Viridiplantae</taxon>
        <taxon>Streptophyta</taxon>
        <taxon>Embryophyta</taxon>
        <taxon>Tracheophyta</taxon>
        <taxon>Spermatophyta</taxon>
        <taxon>Magnoliopsida</taxon>
        <taxon>eudicotyledons</taxon>
        <taxon>Gunneridae</taxon>
        <taxon>Pentapetalae</taxon>
        <taxon>asterids</taxon>
        <taxon>lamiids</taxon>
        <taxon>Solanales</taxon>
        <taxon>Solanaceae</taxon>
        <taxon>Solanoideae</taxon>
        <taxon>Solaneae</taxon>
        <taxon>Solanum</taxon>
    </lineage>
</organism>
<proteinExistence type="predicted"/>
<name>A0A0V0GWV2_SOLCH</name>
<dbReference type="EMBL" id="GEDG01030849">
    <property type="protein sequence ID" value="JAP11707.1"/>
    <property type="molecule type" value="Transcribed_RNA"/>
</dbReference>
<accession>A0A0V0GWV2</accession>
<protein>
    <submittedName>
        <fullName evidence="1">Putative ovule protein</fullName>
    </submittedName>
</protein>
<dbReference type="AlphaFoldDB" id="A0A0V0GWV2"/>